<accession>A0AAV7N8R1</accession>
<evidence type="ECO:0000313" key="1">
    <source>
        <dbReference type="EMBL" id="KAJ1111205.1"/>
    </source>
</evidence>
<dbReference type="EMBL" id="JANPWB010000013">
    <property type="protein sequence ID" value="KAJ1111205.1"/>
    <property type="molecule type" value="Genomic_DNA"/>
</dbReference>
<comment type="caution">
    <text evidence="1">The sequence shown here is derived from an EMBL/GenBank/DDBJ whole genome shotgun (WGS) entry which is preliminary data.</text>
</comment>
<gene>
    <name evidence="1" type="ORF">NDU88_008541</name>
</gene>
<proteinExistence type="predicted"/>
<name>A0AAV7N8R1_PLEWA</name>
<protein>
    <submittedName>
        <fullName evidence="1">Uncharacterized protein</fullName>
    </submittedName>
</protein>
<keyword evidence="2" id="KW-1185">Reference proteome</keyword>
<dbReference type="AlphaFoldDB" id="A0AAV7N8R1"/>
<sequence>MLRDAIFHATVADQPELYFQDNEGTTSDALVESDALKVLRSLAIKTVYDNKLLIHHDSRQLKADIREHGLQAPTDPAVATTGADQTCIQVVLAKLGSGL</sequence>
<organism evidence="1 2">
    <name type="scientific">Pleurodeles waltl</name>
    <name type="common">Iberian ribbed newt</name>
    <dbReference type="NCBI Taxonomy" id="8319"/>
    <lineage>
        <taxon>Eukaryota</taxon>
        <taxon>Metazoa</taxon>
        <taxon>Chordata</taxon>
        <taxon>Craniata</taxon>
        <taxon>Vertebrata</taxon>
        <taxon>Euteleostomi</taxon>
        <taxon>Amphibia</taxon>
        <taxon>Batrachia</taxon>
        <taxon>Caudata</taxon>
        <taxon>Salamandroidea</taxon>
        <taxon>Salamandridae</taxon>
        <taxon>Pleurodelinae</taxon>
        <taxon>Pleurodeles</taxon>
    </lineage>
</organism>
<reference evidence="1" key="1">
    <citation type="journal article" date="2022" name="bioRxiv">
        <title>Sequencing and chromosome-scale assembly of the giantPleurodeles waltlgenome.</title>
        <authorList>
            <person name="Brown T."/>
            <person name="Elewa A."/>
            <person name="Iarovenko S."/>
            <person name="Subramanian E."/>
            <person name="Araus A.J."/>
            <person name="Petzold A."/>
            <person name="Susuki M."/>
            <person name="Suzuki K.-i.T."/>
            <person name="Hayashi T."/>
            <person name="Toyoda A."/>
            <person name="Oliveira C."/>
            <person name="Osipova E."/>
            <person name="Leigh N.D."/>
            <person name="Simon A."/>
            <person name="Yun M.H."/>
        </authorList>
    </citation>
    <scope>NUCLEOTIDE SEQUENCE</scope>
    <source>
        <strain evidence="1">20211129_DDA</strain>
        <tissue evidence="1">Liver</tissue>
    </source>
</reference>
<dbReference type="Proteomes" id="UP001066276">
    <property type="component" value="Chromosome 9"/>
</dbReference>
<evidence type="ECO:0000313" key="2">
    <source>
        <dbReference type="Proteomes" id="UP001066276"/>
    </source>
</evidence>